<reference evidence="1" key="1">
    <citation type="submission" date="2023-04" db="EMBL/GenBank/DDBJ databases">
        <title>Bacteriophage Phass-1 Discovered in the Human Gut Virome - the Founding Member of the Proposed New Family Phassviridae.</title>
        <authorList>
            <person name="Tikunov A.Y."/>
            <person name="Morozova V.V."/>
            <person name="Chechushkov A.V."/>
            <person name="Tikunova N.V."/>
        </authorList>
    </citation>
    <scope>NUCLEOTIDE SEQUENCE</scope>
</reference>
<organism evidence="1 2">
    <name type="scientific">Phage Phass-1</name>
    <dbReference type="NCBI Taxonomy" id="3043662"/>
    <lineage>
        <taxon>Viruses</taxon>
        <taxon>Duplodnaviria</taxon>
        <taxon>Heunggongvirae</taxon>
        <taxon>Uroviricota</taxon>
        <taxon>Caudoviricetes</taxon>
        <taxon>Caudoviricetes code 15 clade</taxon>
    </lineage>
</organism>
<evidence type="ECO:0000313" key="2">
    <source>
        <dbReference type="Proteomes" id="UP001237988"/>
    </source>
</evidence>
<accession>A0AAF0RTD8</accession>
<sequence>MVTEGLSSRQDELEDDYLGKLTNDSSLSDDSYYYGDIAKQMSEIPEKLINEYN</sequence>
<name>A0AAF0RTD8_9CAUD</name>
<dbReference type="Proteomes" id="UP001237988">
    <property type="component" value="Segment"/>
</dbReference>
<proteinExistence type="predicted"/>
<dbReference type="EMBL" id="OQ749652">
    <property type="protein sequence ID" value="WIC39548.1"/>
    <property type="molecule type" value="Genomic_DNA"/>
</dbReference>
<evidence type="ECO:0000313" key="1">
    <source>
        <dbReference type="EMBL" id="WIC39548.1"/>
    </source>
</evidence>
<protein>
    <submittedName>
        <fullName evidence="1">Uncharacterized protein</fullName>
    </submittedName>
</protein>